<keyword evidence="2" id="KW-1185">Reference proteome</keyword>
<reference evidence="1" key="1">
    <citation type="journal article" date="2012" name="Nature">
        <title>The tomato genome sequence provides insights into fleshy fruit evolution.</title>
        <authorList>
            <consortium name="Tomato Genome Consortium"/>
        </authorList>
    </citation>
    <scope>NUCLEOTIDE SEQUENCE [LARGE SCALE GENOMIC DNA]</scope>
    <source>
        <strain evidence="1">cv. Heinz 1706</strain>
    </source>
</reference>
<dbReference type="EnsemblPlants" id="Solyc03g111665.1.1">
    <property type="protein sequence ID" value="Solyc03g111665.1.1"/>
    <property type="gene ID" value="Solyc03g111665.1"/>
</dbReference>
<proteinExistence type="predicted"/>
<dbReference type="Gramene" id="Solyc03g111665.1.1">
    <property type="protein sequence ID" value="Solyc03g111665.1.1"/>
    <property type="gene ID" value="Solyc03g111665.1"/>
</dbReference>
<dbReference type="AlphaFoldDB" id="A0A3Q7FR56"/>
<dbReference type="Proteomes" id="UP000004994">
    <property type="component" value="Chromosome 3"/>
</dbReference>
<organism evidence="1">
    <name type="scientific">Solanum lycopersicum</name>
    <name type="common">Tomato</name>
    <name type="synonym">Lycopersicon esculentum</name>
    <dbReference type="NCBI Taxonomy" id="4081"/>
    <lineage>
        <taxon>Eukaryota</taxon>
        <taxon>Viridiplantae</taxon>
        <taxon>Streptophyta</taxon>
        <taxon>Embryophyta</taxon>
        <taxon>Tracheophyta</taxon>
        <taxon>Spermatophyta</taxon>
        <taxon>Magnoliopsida</taxon>
        <taxon>eudicotyledons</taxon>
        <taxon>Gunneridae</taxon>
        <taxon>Pentapetalae</taxon>
        <taxon>asterids</taxon>
        <taxon>lamiids</taxon>
        <taxon>Solanales</taxon>
        <taxon>Solanaceae</taxon>
        <taxon>Solanoideae</taxon>
        <taxon>Solaneae</taxon>
        <taxon>Solanum</taxon>
        <taxon>Solanum subgen. Lycopersicon</taxon>
    </lineage>
</organism>
<evidence type="ECO:0000313" key="2">
    <source>
        <dbReference type="Proteomes" id="UP000004994"/>
    </source>
</evidence>
<sequence>MDGLICQKFSEKPKVNCIRFLDAYLRNLHISLGSDWEIAPRSCFTKIKESLWYKKLLLYTSHY</sequence>
<protein>
    <submittedName>
        <fullName evidence="1">Uncharacterized protein</fullName>
    </submittedName>
</protein>
<dbReference type="InParanoid" id="A0A3Q7FR56"/>
<name>A0A3Q7FR56_SOLLC</name>
<reference evidence="1" key="2">
    <citation type="submission" date="2019-01" db="UniProtKB">
        <authorList>
            <consortium name="EnsemblPlants"/>
        </authorList>
    </citation>
    <scope>IDENTIFICATION</scope>
    <source>
        <strain evidence="1">cv. Heinz 1706</strain>
    </source>
</reference>
<evidence type="ECO:0000313" key="1">
    <source>
        <dbReference type="EnsemblPlants" id="Solyc03g111665.1.1"/>
    </source>
</evidence>
<accession>A0A3Q7FR56</accession>